<evidence type="ECO:0000256" key="6">
    <source>
        <dbReference type="ARBA" id="ARBA00022490"/>
    </source>
</evidence>
<accession>A0A2I2GFN1</accession>
<evidence type="ECO:0000256" key="7">
    <source>
        <dbReference type="ARBA" id="ARBA00022618"/>
    </source>
</evidence>
<evidence type="ECO:0000256" key="11">
    <source>
        <dbReference type="ARBA" id="ARBA00022838"/>
    </source>
</evidence>
<keyword evidence="16" id="KW-0137">Centromere</keyword>
<evidence type="ECO:0000256" key="5">
    <source>
        <dbReference type="ARBA" id="ARBA00022454"/>
    </source>
</evidence>
<evidence type="ECO:0000256" key="10">
    <source>
        <dbReference type="ARBA" id="ARBA00022829"/>
    </source>
</evidence>
<keyword evidence="12 19" id="KW-0175">Coiled coil</keyword>
<evidence type="ECO:0000256" key="16">
    <source>
        <dbReference type="ARBA" id="ARBA00023328"/>
    </source>
</evidence>
<feature type="coiled-coil region" evidence="19">
    <location>
        <begin position="204"/>
        <end position="238"/>
    </location>
</feature>
<dbReference type="VEuPathDB" id="FungiDB:P170DRAFT_349899"/>
<organism evidence="21 22">
    <name type="scientific">Aspergillus steynii IBT 23096</name>
    <dbReference type="NCBI Taxonomy" id="1392250"/>
    <lineage>
        <taxon>Eukaryota</taxon>
        <taxon>Fungi</taxon>
        <taxon>Dikarya</taxon>
        <taxon>Ascomycota</taxon>
        <taxon>Pezizomycotina</taxon>
        <taxon>Eurotiomycetes</taxon>
        <taxon>Eurotiomycetidae</taxon>
        <taxon>Eurotiales</taxon>
        <taxon>Aspergillaceae</taxon>
        <taxon>Aspergillus</taxon>
        <taxon>Aspergillus subgen. Circumdati</taxon>
    </lineage>
</organism>
<dbReference type="RefSeq" id="XP_024706985.1">
    <property type="nucleotide sequence ID" value="XM_024843769.1"/>
</dbReference>
<dbReference type="GeneID" id="36551469"/>
<gene>
    <name evidence="21" type="ORF">P170DRAFT_349899</name>
</gene>
<comment type="caution">
    <text evidence="21">The sequence shown here is derived from an EMBL/GenBank/DDBJ whole genome shotgun (WGS) entry which is preliminary data.</text>
</comment>
<dbReference type="OrthoDB" id="10016597at2759"/>
<keyword evidence="7" id="KW-0132">Cell division</keyword>
<protein>
    <recommendedName>
        <fullName evidence="17">DASH complex subunit SPC34</fullName>
    </recommendedName>
    <alternativeName>
        <fullName evidence="18">Outer kinetochore protein SPC34</fullName>
    </alternativeName>
</protein>
<evidence type="ECO:0000256" key="19">
    <source>
        <dbReference type="SAM" id="Coils"/>
    </source>
</evidence>
<comment type="subcellular location">
    <subcellularLocation>
        <location evidence="3">Chromosome</location>
        <location evidence="3">Centromere</location>
        <location evidence="3">Kinetochore</location>
    </subcellularLocation>
    <subcellularLocation>
        <location evidence="2">Cytoplasm</location>
        <location evidence="2">Cytoskeleton</location>
        <location evidence="2">Spindle</location>
    </subcellularLocation>
    <subcellularLocation>
        <location evidence="1">Nucleus</location>
    </subcellularLocation>
</comment>
<keyword evidence="14" id="KW-0539">Nucleus</keyword>
<evidence type="ECO:0000256" key="1">
    <source>
        <dbReference type="ARBA" id="ARBA00004123"/>
    </source>
</evidence>
<dbReference type="GO" id="GO:0008608">
    <property type="term" value="P:attachment of spindle microtubules to kinetochore"/>
    <property type="evidence" value="ECO:0007669"/>
    <property type="project" value="InterPro"/>
</dbReference>
<dbReference type="InterPro" id="IPR013966">
    <property type="entry name" value="Spc34"/>
</dbReference>
<dbReference type="STRING" id="1392250.A0A2I2GFN1"/>
<evidence type="ECO:0000256" key="3">
    <source>
        <dbReference type="ARBA" id="ARBA00004629"/>
    </source>
</evidence>
<keyword evidence="8" id="KW-0493">Microtubule</keyword>
<evidence type="ECO:0000256" key="12">
    <source>
        <dbReference type="ARBA" id="ARBA00023054"/>
    </source>
</evidence>
<evidence type="ECO:0000256" key="2">
    <source>
        <dbReference type="ARBA" id="ARBA00004186"/>
    </source>
</evidence>
<evidence type="ECO:0000256" key="4">
    <source>
        <dbReference type="ARBA" id="ARBA00008491"/>
    </source>
</evidence>
<keyword evidence="10" id="KW-0159">Chromosome partition</keyword>
<evidence type="ECO:0000256" key="15">
    <source>
        <dbReference type="ARBA" id="ARBA00023306"/>
    </source>
</evidence>
<feature type="region of interest" description="Disordered" evidence="20">
    <location>
        <begin position="53"/>
        <end position="82"/>
    </location>
</feature>
<keyword evidence="5" id="KW-0158">Chromosome</keyword>
<name>A0A2I2GFN1_9EURO</name>
<comment type="similarity">
    <text evidence="4">Belongs to the DASH complex SPC34 family.</text>
</comment>
<dbReference type="Pfam" id="PF08657">
    <property type="entry name" value="DASH_Spc34"/>
    <property type="match status" value="2"/>
</dbReference>
<keyword evidence="15" id="KW-0131">Cell cycle</keyword>
<keyword evidence="13" id="KW-0206">Cytoskeleton</keyword>
<evidence type="ECO:0000256" key="20">
    <source>
        <dbReference type="SAM" id="MobiDB-lite"/>
    </source>
</evidence>
<dbReference type="EMBL" id="MSFO01000002">
    <property type="protein sequence ID" value="PLB51683.1"/>
    <property type="molecule type" value="Genomic_DNA"/>
</dbReference>
<keyword evidence="11" id="KW-0995">Kinetochore</keyword>
<evidence type="ECO:0000313" key="22">
    <source>
        <dbReference type="Proteomes" id="UP000234275"/>
    </source>
</evidence>
<keyword evidence="9" id="KW-0498">Mitosis</keyword>
<evidence type="ECO:0000256" key="13">
    <source>
        <dbReference type="ARBA" id="ARBA00023212"/>
    </source>
</evidence>
<evidence type="ECO:0000256" key="17">
    <source>
        <dbReference type="ARBA" id="ARBA00044112"/>
    </source>
</evidence>
<dbReference type="GO" id="GO:0051301">
    <property type="term" value="P:cell division"/>
    <property type="evidence" value="ECO:0007669"/>
    <property type="project" value="UniProtKB-KW"/>
</dbReference>
<dbReference type="AlphaFoldDB" id="A0A2I2GFN1"/>
<sequence>MSLLESHLEQIALSSNAISELPFPPPRIFTNALLGSHDITALIRDTEAHERALFQTDPSVKPSQRRTTRRGTTLPSDAEGESMASRIYSARNNRNQSAVARVLGSDMMEEIKRSTGTSSRGGRSEVNLDVLLRGAEILCGVYPVPGANEKITSLRYRHELITDSILQLEERVAKNATELEQMSHSYGNEYDDYDTAPVAQPETAEVTDTDIEREMEEIRELERRKRVLENRVHGMERDLGELMG</sequence>
<keyword evidence="22" id="KW-1185">Reference proteome</keyword>
<dbReference type="GO" id="GO:0042729">
    <property type="term" value="C:DASH complex"/>
    <property type="evidence" value="ECO:0007669"/>
    <property type="project" value="InterPro"/>
</dbReference>
<keyword evidence="6" id="KW-0963">Cytoplasm</keyword>
<evidence type="ECO:0000313" key="21">
    <source>
        <dbReference type="EMBL" id="PLB51683.1"/>
    </source>
</evidence>
<evidence type="ECO:0000256" key="8">
    <source>
        <dbReference type="ARBA" id="ARBA00022701"/>
    </source>
</evidence>
<evidence type="ECO:0000256" key="14">
    <source>
        <dbReference type="ARBA" id="ARBA00023242"/>
    </source>
</evidence>
<evidence type="ECO:0000256" key="9">
    <source>
        <dbReference type="ARBA" id="ARBA00022776"/>
    </source>
</evidence>
<reference evidence="21 22" key="1">
    <citation type="submission" date="2016-12" db="EMBL/GenBank/DDBJ databases">
        <title>The genomes of Aspergillus section Nigri reveals drivers in fungal speciation.</title>
        <authorList>
            <consortium name="DOE Joint Genome Institute"/>
            <person name="Vesth T.C."/>
            <person name="Nybo J."/>
            <person name="Theobald S."/>
            <person name="Brandl J."/>
            <person name="Frisvad J.C."/>
            <person name="Nielsen K.F."/>
            <person name="Lyhne E.K."/>
            <person name="Kogle M.E."/>
            <person name="Kuo A."/>
            <person name="Riley R."/>
            <person name="Clum A."/>
            <person name="Nolan M."/>
            <person name="Lipzen A."/>
            <person name="Salamov A."/>
            <person name="Henrissat B."/>
            <person name="Wiebenga A."/>
            <person name="De Vries R.P."/>
            <person name="Grigoriev I.V."/>
            <person name="Mortensen U.H."/>
            <person name="Andersen M.R."/>
            <person name="Baker S.E."/>
        </authorList>
    </citation>
    <scope>NUCLEOTIDE SEQUENCE [LARGE SCALE GENOMIC DNA]</scope>
    <source>
        <strain evidence="21 22">IBT 23096</strain>
    </source>
</reference>
<evidence type="ECO:0000256" key="18">
    <source>
        <dbReference type="ARBA" id="ARBA00044346"/>
    </source>
</evidence>
<dbReference type="GO" id="GO:0005876">
    <property type="term" value="C:spindle microtubule"/>
    <property type="evidence" value="ECO:0007669"/>
    <property type="project" value="InterPro"/>
</dbReference>
<dbReference type="Proteomes" id="UP000234275">
    <property type="component" value="Unassembled WGS sequence"/>
</dbReference>
<proteinExistence type="inferred from homology"/>